<gene>
    <name evidence="2" type="ORF">BDV37DRAFT_273054</name>
</gene>
<accession>A0A5N7D6Z3</accession>
<dbReference type="EMBL" id="ML736791">
    <property type="protein sequence ID" value="KAE8402134.1"/>
    <property type="molecule type" value="Genomic_DNA"/>
</dbReference>
<protein>
    <submittedName>
        <fullName evidence="2">Uncharacterized protein</fullName>
    </submittedName>
</protein>
<reference evidence="2 3" key="1">
    <citation type="submission" date="2019-04" db="EMBL/GenBank/DDBJ databases">
        <authorList>
            <consortium name="DOE Joint Genome Institute"/>
            <person name="Mondo S."/>
            <person name="Kjaerbolling I."/>
            <person name="Vesth T."/>
            <person name="Frisvad J.C."/>
            <person name="Nybo J.L."/>
            <person name="Theobald S."/>
            <person name="Kildgaard S."/>
            <person name="Isbrandt T."/>
            <person name="Kuo A."/>
            <person name="Sato A."/>
            <person name="Lyhne E.K."/>
            <person name="Kogle M.E."/>
            <person name="Wiebenga A."/>
            <person name="Kun R.S."/>
            <person name="Lubbers R.J."/>
            <person name="Makela M.R."/>
            <person name="Barry K."/>
            <person name="Chovatia M."/>
            <person name="Clum A."/>
            <person name="Daum C."/>
            <person name="Haridas S."/>
            <person name="He G."/>
            <person name="LaButti K."/>
            <person name="Lipzen A."/>
            <person name="Riley R."/>
            <person name="Salamov A."/>
            <person name="Simmons B.A."/>
            <person name="Magnuson J.K."/>
            <person name="Henrissat B."/>
            <person name="Mortensen U.H."/>
            <person name="Larsen T.O."/>
            <person name="Devries R.P."/>
            <person name="Grigoriev I.V."/>
            <person name="Machida M."/>
            <person name="Baker S.E."/>
            <person name="Andersen M.R."/>
            <person name="Cantor M.N."/>
            <person name="Hua S.X."/>
        </authorList>
    </citation>
    <scope>NUCLEOTIDE SEQUENCE [LARGE SCALE GENOMIC DNA]</scope>
    <source>
        <strain evidence="2 3">CBS 119388</strain>
    </source>
</reference>
<dbReference type="PANTHER" id="PTHR46082:SF11">
    <property type="entry name" value="AAA+ ATPASE DOMAIN-CONTAINING PROTEIN-RELATED"/>
    <property type="match status" value="1"/>
</dbReference>
<sequence>MRSARSLLDEEHENLPPKPKDGNNYLLSRMNGHNAVIGVPWIRPLRLSQRHFPTSGLGCWLGLVEGHRGRLMLRTRGRTFGWETLLLVIRRGVMNKEWQLYAAITVAAYAKDLLRVIHPQTVEETANVLETARDVSRTLYKEDLVVSQLTRPVDKFHEEQKNANLLERLHLHDFNPEQSDALSESEEGTGQWLLVFVAKRKCSGFCLGM</sequence>
<evidence type="ECO:0000256" key="1">
    <source>
        <dbReference type="SAM" id="MobiDB-lite"/>
    </source>
</evidence>
<feature type="compositionally biased region" description="Basic and acidic residues" evidence="1">
    <location>
        <begin position="7"/>
        <end position="21"/>
    </location>
</feature>
<name>A0A5N6I4C0_9EURO</name>
<organism evidence="2 3">
    <name type="scientific">Aspergillus pseudonomiae</name>
    <dbReference type="NCBI Taxonomy" id="1506151"/>
    <lineage>
        <taxon>Eukaryota</taxon>
        <taxon>Fungi</taxon>
        <taxon>Dikarya</taxon>
        <taxon>Ascomycota</taxon>
        <taxon>Pezizomycotina</taxon>
        <taxon>Eurotiomycetes</taxon>
        <taxon>Eurotiomycetidae</taxon>
        <taxon>Eurotiales</taxon>
        <taxon>Aspergillaceae</taxon>
        <taxon>Aspergillus</taxon>
        <taxon>Aspergillus subgen. Circumdati</taxon>
    </lineage>
</organism>
<dbReference type="OrthoDB" id="1577640at2759"/>
<dbReference type="AlphaFoldDB" id="A0A5N6I4C0"/>
<accession>A0A5N6I4C0</accession>
<dbReference type="RefSeq" id="XP_031939453.1">
    <property type="nucleotide sequence ID" value="XM_032084993.1"/>
</dbReference>
<feature type="region of interest" description="Disordered" evidence="1">
    <location>
        <begin position="1"/>
        <end position="24"/>
    </location>
</feature>
<proteinExistence type="predicted"/>
<dbReference type="InterPro" id="IPR053137">
    <property type="entry name" value="NLR-like"/>
</dbReference>
<keyword evidence="3" id="KW-1185">Reference proteome</keyword>
<dbReference type="PANTHER" id="PTHR46082">
    <property type="entry name" value="ATP/GTP-BINDING PROTEIN-RELATED"/>
    <property type="match status" value="1"/>
</dbReference>
<evidence type="ECO:0000313" key="3">
    <source>
        <dbReference type="Proteomes" id="UP000325579"/>
    </source>
</evidence>
<dbReference type="Proteomes" id="UP000325579">
    <property type="component" value="Unassembled WGS sequence"/>
</dbReference>
<evidence type="ECO:0000313" key="2">
    <source>
        <dbReference type="EMBL" id="KAE8402134.1"/>
    </source>
</evidence>
<dbReference type="GeneID" id="43669684"/>